<evidence type="ECO:0000313" key="14">
    <source>
        <dbReference type="Proteomes" id="UP000253664"/>
    </source>
</evidence>
<dbReference type="AlphaFoldDB" id="A0A367L380"/>
<dbReference type="GO" id="GO:0016977">
    <property type="term" value="F:chitosanase activity"/>
    <property type="evidence" value="ECO:0007669"/>
    <property type="project" value="UniProtKB-EC"/>
</dbReference>
<proteinExistence type="inferred from homology"/>
<evidence type="ECO:0000256" key="5">
    <source>
        <dbReference type="ARBA" id="ARBA00022729"/>
    </source>
</evidence>
<keyword evidence="5 10" id="KW-0732">Signal</keyword>
<evidence type="ECO:0000256" key="3">
    <source>
        <dbReference type="ARBA" id="ARBA00007799"/>
    </source>
</evidence>
<accession>A0A367L380</accession>
<comment type="function">
    <text evidence="10">Chitosanase catalyzing the endo-type cleavage of chitosan, the deacylated form of chitin. Chitosanase may be crucial in the degradation of the deacetylated portion of chitin in the fungal cell wall.</text>
</comment>
<keyword evidence="4" id="KW-0964">Secreted</keyword>
<feature type="transmembrane region" description="Helical" evidence="12">
    <location>
        <begin position="272"/>
        <end position="289"/>
    </location>
</feature>
<dbReference type="OrthoDB" id="4756206at2759"/>
<keyword evidence="9 10" id="KW-0624">Polysaccharide degradation</keyword>
<dbReference type="Pfam" id="PF07335">
    <property type="entry name" value="Glyco_hydro_75"/>
    <property type="match status" value="1"/>
</dbReference>
<evidence type="ECO:0000256" key="4">
    <source>
        <dbReference type="ARBA" id="ARBA00022525"/>
    </source>
</evidence>
<keyword evidence="6 10" id="KW-0378">Hydrolase</keyword>
<dbReference type="PANTHER" id="PTHR42061">
    <property type="entry name" value="ENDO-CHITOSANASE"/>
    <property type="match status" value="1"/>
</dbReference>
<dbReference type="GO" id="GO:0000272">
    <property type="term" value="P:polysaccharide catabolic process"/>
    <property type="evidence" value="ECO:0007669"/>
    <property type="project" value="UniProtKB-KW"/>
</dbReference>
<evidence type="ECO:0000256" key="7">
    <source>
        <dbReference type="ARBA" id="ARBA00023277"/>
    </source>
</evidence>
<keyword evidence="12" id="KW-1133">Transmembrane helix</keyword>
<feature type="compositionally biased region" description="Low complexity" evidence="11">
    <location>
        <begin position="104"/>
        <end position="113"/>
    </location>
</feature>
<comment type="caution">
    <text evidence="13">The sequence shown here is derived from an EMBL/GenBank/DDBJ whole genome shotgun (WGS) entry which is preliminary data.</text>
</comment>
<evidence type="ECO:0000256" key="8">
    <source>
        <dbReference type="ARBA" id="ARBA00023295"/>
    </source>
</evidence>
<protein>
    <recommendedName>
        <fullName evidence="10">Endo-chitosanase</fullName>
        <ecNumber evidence="10">3.2.1.132</ecNumber>
    </recommendedName>
</protein>
<dbReference type="InterPro" id="IPR009939">
    <property type="entry name" value="Chitosanase_fungal"/>
</dbReference>
<keyword evidence="12" id="KW-0812">Transmembrane</keyword>
<dbReference type="STRING" id="1330021.A0A367L380"/>
<evidence type="ECO:0000256" key="11">
    <source>
        <dbReference type="SAM" id="MobiDB-lite"/>
    </source>
</evidence>
<dbReference type="Proteomes" id="UP000253664">
    <property type="component" value="Unassembled WGS sequence"/>
</dbReference>
<comment type="catalytic activity">
    <reaction evidence="1 10">
        <text>Endohydrolysis of beta-(1-&gt;4)-linkages between D-glucosamine residues in a partly acetylated chitosan.</text>
        <dbReference type="EC" id="3.2.1.132"/>
    </reaction>
</comment>
<dbReference type="GO" id="GO:0005576">
    <property type="term" value="C:extracellular region"/>
    <property type="evidence" value="ECO:0007669"/>
    <property type="project" value="UniProtKB-SubCell"/>
</dbReference>
<dbReference type="EC" id="3.2.1.132" evidence="10"/>
<feature type="region of interest" description="Disordered" evidence="11">
    <location>
        <begin position="92"/>
        <end position="113"/>
    </location>
</feature>
<keyword evidence="14" id="KW-1185">Reference proteome</keyword>
<evidence type="ECO:0000256" key="1">
    <source>
        <dbReference type="ARBA" id="ARBA00000405"/>
    </source>
</evidence>
<dbReference type="EMBL" id="LKCN02000017">
    <property type="protein sequence ID" value="RCI08858.1"/>
    <property type="molecule type" value="Genomic_DNA"/>
</dbReference>
<evidence type="ECO:0000256" key="2">
    <source>
        <dbReference type="ARBA" id="ARBA00004613"/>
    </source>
</evidence>
<feature type="chain" id="PRO_5016478018" description="Endo-chitosanase" evidence="10">
    <location>
        <begin position="22"/>
        <end position="297"/>
    </location>
</feature>
<comment type="subcellular location">
    <subcellularLocation>
        <location evidence="2 10">Secreted</location>
    </subcellularLocation>
</comment>
<evidence type="ECO:0000256" key="12">
    <source>
        <dbReference type="SAM" id="Phobius"/>
    </source>
</evidence>
<keyword evidence="8 10" id="KW-0326">Glycosidase</keyword>
<feature type="signal peptide" evidence="10">
    <location>
        <begin position="1"/>
        <end position="21"/>
    </location>
</feature>
<evidence type="ECO:0000256" key="6">
    <source>
        <dbReference type="ARBA" id="ARBA00022801"/>
    </source>
</evidence>
<evidence type="ECO:0000256" key="10">
    <source>
        <dbReference type="RuleBase" id="RU361208"/>
    </source>
</evidence>
<keyword evidence="12" id="KW-0472">Membrane</keyword>
<reference evidence="13 14" key="1">
    <citation type="journal article" date="2015" name="BMC Genomics">
        <title>Insights from the genome of Ophiocordyceps polyrhachis-furcata to pathogenicity and host specificity in insect fungi.</title>
        <authorList>
            <person name="Wichadakul D."/>
            <person name="Kobmoo N."/>
            <person name="Ingsriswang S."/>
            <person name="Tangphatsornruang S."/>
            <person name="Chantasingh D."/>
            <person name="Luangsa-ard J.J."/>
            <person name="Eurwilaichitr L."/>
        </authorList>
    </citation>
    <scope>NUCLEOTIDE SEQUENCE [LARGE SCALE GENOMIC DNA]</scope>
    <source>
        <strain evidence="13 14">BCC 54312</strain>
    </source>
</reference>
<organism evidence="13 14">
    <name type="scientific">Ophiocordyceps polyrhachis-furcata BCC 54312</name>
    <dbReference type="NCBI Taxonomy" id="1330021"/>
    <lineage>
        <taxon>Eukaryota</taxon>
        <taxon>Fungi</taxon>
        <taxon>Dikarya</taxon>
        <taxon>Ascomycota</taxon>
        <taxon>Pezizomycotina</taxon>
        <taxon>Sordariomycetes</taxon>
        <taxon>Hypocreomycetidae</taxon>
        <taxon>Hypocreales</taxon>
        <taxon>Ophiocordycipitaceae</taxon>
        <taxon>Ophiocordyceps</taxon>
    </lineage>
</organism>
<gene>
    <name evidence="13" type="ORF">L249_5000</name>
</gene>
<comment type="similarity">
    <text evidence="3 10">Belongs to the glycosyl hydrolase 75 family.</text>
</comment>
<evidence type="ECO:0000256" key="9">
    <source>
        <dbReference type="ARBA" id="ARBA00023326"/>
    </source>
</evidence>
<dbReference type="PANTHER" id="PTHR42061:SF6">
    <property type="entry name" value="ENDO-CHITOSANASE"/>
    <property type="match status" value="1"/>
</dbReference>
<keyword evidence="7" id="KW-0119">Carbohydrate metabolism</keyword>
<name>A0A367L380_9HYPO</name>
<sequence length="297" mass="32176">MTTPYRCILLLAMLVLPLGWGKRLPPAVKALYQSIRTQERCQNVYATGFHSAEGDGGDFEYCADHLASNNILYIRGTSHALANMDIDCDGDQQATTPDDNPCASSTDTQSQTSFSDTIKSFDAGISDLNPHVHPYVVFGNDGTRPDWPVYRPQSHHVQPLSVMAVVCNKKLIYGIWGDINGDDGQQPMIGEASISLATACFGPSMTGNNGHEENDILYLAFPGAEAVVGPDAAWNASSYRDFARSIEPIGDALVKRRIGDTSKAIKGARPRLLVLALIVGVLMLAFPAPPPNFCYSR</sequence>
<evidence type="ECO:0000313" key="13">
    <source>
        <dbReference type="EMBL" id="RCI08858.1"/>
    </source>
</evidence>